<evidence type="ECO:0000313" key="3">
    <source>
        <dbReference type="EMBL" id="TDQ19582.1"/>
    </source>
</evidence>
<organism evidence="3 4">
    <name type="scientific">Algoriphagus boseongensis</name>
    <dbReference type="NCBI Taxonomy" id="1442587"/>
    <lineage>
        <taxon>Bacteria</taxon>
        <taxon>Pseudomonadati</taxon>
        <taxon>Bacteroidota</taxon>
        <taxon>Cytophagia</taxon>
        <taxon>Cytophagales</taxon>
        <taxon>Cyclobacteriaceae</taxon>
        <taxon>Algoriphagus</taxon>
    </lineage>
</organism>
<keyword evidence="1 3" id="KW-0489">Methyltransferase</keyword>
<dbReference type="GO" id="GO:0071770">
    <property type="term" value="P:DIM/DIP cell wall layer assembly"/>
    <property type="evidence" value="ECO:0007669"/>
    <property type="project" value="TreeGrafter"/>
</dbReference>
<dbReference type="Gene3D" id="3.40.50.150">
    <property type="entry name" value="Vaccinia Virus protein VP39"/>
    <property type="match status" value="1"/>
</dbReference>
<proteinExistence type="predicted"/>
<protein>
    <submittedName>
        <fullName evidence="3">Methyltransferase family protein</fullName>
    </submittedName>
</protein>
<dbReference type="SUPFAM" id="SSF53335">
    <property type="entry name" value="S-adenosyl-L-methionine-dependent methyltransferases"/>
    <property type="match status" value="1"/>
</dbReference>
<dbReference type="EMBL" id="SNYF01000005">
    <property type="protein sequence ID" value="TDQ19582.1"/>
    <property type="molecule type" value="Genomic_DNA"/>
</dbReference>
<accession>A0A4R6TBZ2</accession>
<dbReference type="PANTHER" id="PTHR40048">
    <property type="entry name" value="RHAMNOSYL O-METHYLTRANSFERASE"/>
    <property type="match status" value="1"/>
</dbReference>
<evidence type="ECO:0000313" key="4">
    <source>
        <dbReference type="Proteomes" id="UP000294535"/>
    </source>
</evidence>
<sequence>MIPRIKYPYSWVGHIPFTFFLVDFFKPKLIVELGTHTGNSFLAFSEAAKHFSPSSKVYGIDLWQGDEHAGYYEENVFFELEKHVFENYKNQSFLVRKDFNVAVSDFEDGSIDLLHIDGLHSYEAVKNDFETWKSKLSDEAIVIFHDIRVFNYDFGVFKYWEEISTKYKFIYEFDHSNGLGICAISENTRNHEFFTILNIRSLRYIFESYGNSILRDIRIVNRLNHFENSYYIRIKKMIKKVWFFLKGSKN</sequence>
<dbReference type="RefSeq" id="WP_133554020.1">
    <property type="nucleotide sequence ID" value="NZ_SNYF01000005.1"/>
</dbReference>
<dbReference type="Pfam" id="PF13578">
    <property type="entry name" value="Methyltransf_24"/>
    <property type="match status" value="1"/>
</dbReference>
<dbReference type="AlphaFoldDB" id="A0A4R6TBZ2"/>
<name>A0A4R6TBZ2_9BACT</name>
<dbReference type="GO" id="GO:0008168">
    <property type="term" value="F:methyltransferase activity"/>
    <property type="evidence" value="ECO:0007669"/>
    <property type="project" value="UniProtKB-KW"/>
</dbReference>
<dbReference type="GO" id="GO:0032259">
    <property type="term" value="P:methylation"/>
    <property type="evidence" value="ECO:0007669"/>
    <property type="project" value="UniProtKB-KW"/>
</dbReference>
<dbReference type="PANTHER" id="PTHR40048:SF1">
    <property type="entry name" value="RHAMNOSYL O-METHYLTRANSFERASE"/>
    <property type="match status" value="1"/>
</dbReference>
<reference evidence="3 4" key="1">
    <citation type="submission" date="2019-03" db="EMBL/GenBank/DDBJ databases">
        <title>Genomic Encyclopedia of Type Strains, Phase III (KMG-III): the genomes of soil and plant-associated and newly described type strains.</title>
        <authorList>
            <person name="Whitman W."/>
        </authorList>
    </citation>
    <scope>NUCLEOTIDE SEQUENCE [LARGE SCALE GENOMIC DNA]</scope>
    <source>
        <strain evidence="3 4">CECT 8446</strain>
    </source>
</reference>
<dbReference type="OrthoDB" id="5464618at2"/>
<evidence type="ECO:0000256" key="1">
    <source>
        <dbReference type="ARBA" id="ARBA00022603"/>
    </source>
</evidence>
<gene>
    <name evidence="3" type="ORF">DFQ04_1405</name>
</gene>
<dbReference type="Proteomes" id="UP000294535">
    <property type="component" value="Unassembled WGS sequence"/>
</dbReference>
<comment type="caution">
    <text evidence="3">The sequence shown here is derived from an EMBL/GenBank/DDBJ whole genome shotgun (WGS) entry which is preliminary data.</text>
</comment>
<keyword evidence="2 3" id="KW-0808">Transferase</keyword>
<dbReference type="InterPro" id="IPR029063">
    <property type="entry name" value="SAM-dependent_MTases_sf"/>
</dbReference>
<evidence type="ECO:0000256" key="2">
    <source>
        <dbReference type="ARBA" id="ARBA00022679"/>
    </source>
</evidence>
<keyword evidence="4" id="KW-1185">Reference proteome</keyword>
<dbReference type="GO" id="GO:0005886">
    <property type="term" value="C:plasma membrane"/>
    <property type="evidence" value="ECO:0007669"/>
    <property type="project" value="TreeGrafter"/>
</dbReference>